<dbReference type="GO" id="GO:0046872">
    <property type="term" value="F:metal ion binding"/>
    <property type="evidence" value="ECO:0007669"/>
    <property type="project" value="UniProtKB-KW"/>
</dbReference>
<dbReference type="Proteomes" id="UP000828251">
    <property type="component" value="Unassembled WGS sequence"/>
</dbReference>
<feature type="non-terminal residue" evidence="7">
    <location>
        <position position="1"/>
    </location>
</feature>
<keyword evidence="8" id="KW-1185">Reference proteome</keyword>
<feature type="domain" description="HMA" evidence="6">
    <location>
        <begin position="1"/>
        <end position="62"/>
    </location>
</feature>
<dbReference type="InterPro" id="IPR006121">
    <property type="entry name" value="HMA_dom"/>
</dbReference>
<dbReference type="PANTHER" id="PTHR45868">
    <property type="entry name" value="HEAVY METAL-ASSOCIATED ISOPRENYLATED PLANT PROTEIN 33-RELATED"/>
    <property type="match status" value="1"/>
</dbReference>
<keyword evidence="1" id="KW-0488">Methylation</keyword>
<evidence type="ECO:0000256" key="1">
    <source>
        <dbReference type="ARBA" id="ARBA00022481"/>
    </source>
</evidence>
<evidence type="ECO:0000256" key="4">
    <source>
        <dbReference type="ARBA" id="ARBA00023289"/>
    </source>
</evidence>
<dbReference type="PROSITE" id="PS50846">
    <property type="entry name" value="HMA_2"/>
    <property type="match status" value="1"/>
</dbReference>
<keyword evidence="3" id="KW-0449">Lipoprotein</keyword>
<accession>A0A9D3WI83</accession>
<dbReference type="Gene3D" id="3.30.70.100">
    <property type="match status" value="1"/>
</dbReference>
<dbReference type="SUPFAM" id="SSF55008">
    <property type="entry name" value="HMA, heavy metal-associated domain"/>
    <property type="match status" value="1"/>
</dbReference>
<evidence type="ECO:0000256" key="3">
    <source>
        <dbReference type="ARBA" id="ARBA00023288"/>
    </source>
</evidence>
<organism evidence="7 8">
    <name type="scientific">Gossypium stocksii</name>
    <dbReference type="NCBI Taxonomy" id="47602"/>
    <lineage>
        <taxon>Eukaryota</taxon>
        <taxon>Viridiplantae</taxon>
        <taxon>Streptophyta</taxon>
        <taxon>Embryophyta</taxon>
        <taxon>Tracheophyta</taxon>
        <taxon>Spermatophyta</taxon>
        <taxon>Magnoliopsida</taxon>
        <taxon>eudicotyledons</taxon>
        <taxon>Gunneridae</taxon>
        <taxon>Pentapetalae</taxon>
        <taxon>rosids</taxon>
        <taxon>malvids</taxon>
        <taxon>Malvales</taxon>
        <taxon>Malvaceae</taxon>
        <taxon>Malvoideae</taxon>
        <taxon>Gossypium</taxon>
    </lineage>
</organism>
<evidence type="ECO:0000259" key="6">
    <source>
        <dbReference type="PROSITE" id="PS50846"/>
    </source>
</evidence>
<dbReference type="InterPro" id="IPR036163">
    <property type="entry name" value="HMA_dom_sf"/>
</dbReference>
<dbReference type="PANTHER" id="PTHR45868:SF72">
    <property type="entry name" value="METAL TRANSPORT_DETOXIFICATION SUPERFAMILY PROTEIN, PUTATIVE-RELATED"/>
    <property type="match status" value="1"/>
</dbReference>
<evidence type="ECO:0000256" key="5">
    <source>
        <dbReference type="ARBA" id="ARBA00024045"/>
    </source>
</evidence>
<dbReference type="EMBL" id="JAIQCV010000001">
    <property type="protein sequence ID" value="KAH1129667.1"/>
    <property type="molecule type" value="Genomic_DNA"/>
</dbReference>
<sequence length="258" mass="29389">TYVLNVNINCDGCKQRVKKLLRKIEGVFSVHIDEELQVVTVIGKVDPTKLIKKLIKSGKHAEFRSPYENLDFIESDKNKNQMQYLRINGVNNSQIGYEVEDDCGNYVNHNIGNNSMTGTTDWNFIKETSMHRMEGDGDVLANNRHMVSMLDPAGFGRNVAGFVGLPPHEFGMFHDVPSSRSLATYDYNHLNLPSMTETSLQGYLLNNPSPNMKTCIQHRNKNSQLCTPKYVLMSQFQHTDDQKDFYVFVFDRASNVNV</sequence>
<keyword evidence="2" id="KW-0479">Metal-binding</keyword>
<evidence type="ECO:0000256" key="2">
    <source>
        <dbReference type="ARBA" id="ARBA00022723"/>
    </source>
</evidence>
<protein>
    <recommendedName>
        <fullName evidence="6">HMA domain-containing protein</fullName>
    </recommendedName>
</protein>
<comment type="similarity">
    <text evidence="5">Belongs to the HIPP family.</text>
</comment>
<evidence type="ECO:0000313" key="7">
    <source>
        <dbReference type="EMBL" id="KAH1129667.1"/>
    </source>
</evidence>
<comment type="caution">
    <text evidence="7">The sequence shown here is derived from an EMBL/GenBank/DDBJ whole genome shotgun (WGS) entry which is preliminary data.</text>
</comment>
<evidence type="ECO:0000313" key="8">
    <source>
        <dbReference type="Proteomes" id="UP000828251"/>
    </source>
</evidence>
<gene>
    <name evidence="7" type="ORF">J1N35_001045</name>
</gene>
<dbReference type="Pfam" id="PF00403">
    <property type="entry name" value="HMA"/>
    <property type="match status" value="1"/>
</dbReference>
<dbReference type="AlphaFoldDB" id="A0A9D3WI83"/>
<dbReference type="OrthoDB" id="689350at2759"/>
<keyword evidence="4" id="KW-0636">Prenylation</keyword>
<dbReference type="CDD" id="cd00371">
    <property type="entry name" value="HMA"/>
    <property type="match status" value="1"/>
</dbReference>
<proteinExistence type="inferred from homology"/>
<name>A0A9D3WI83_9ROSI</name>
<reference evidence="7 8" key="1">
    <citation type="journal article" date="2021" name="Plant Biotechnol. J.">
        <title>Multi-omics assisted identification of the key and species-specific regulatory components of drought-tolerant mechanisms in Gossypium stocksii.</title>
        <authorList>
            <person name="Yu D."/>
            <person name="Ke L."/>
            <person name="Zhang D."/>
            <person name="Wu Y."/>
            <person name="Sun Y."/>
            <person name="Mei J."/>
            <person name="Sun J."/>
            <person name="Sun Y."/>
        </authorList>
    </citation>
    <scope>NUCLEOTIDE SEQUENCE [LARGE SCALE GENOMIC DNA]</scope>
    <source>
        <strain evidence="8">cv. E1</strain>
        <tissue evidence="7">Leaf</tissue>
    </source>
</reference>